<proteinExistence type="predicted"/>
<sequence>MICLADLIGRKAGTPSLAPQSQSIYRGRKNEKPLASCYRTPVKANNLILVFIFLSPPSKLRTSYALNLPFRSILCA</sequence>
<dbReference type="Proteomes" id="UP000799754">
    <property type="component" value="Unassembled WGS sequence"/>
</dbReference>
<gene>
    <name evidence="1" type="ORF">BU25DRAFT_23734</name>
</gene>
<dbReference type="EMBL" id="MU006711">
    <property type="protein sequence ID" value="KAF2628921.1"/>
    <property type="molecule type" value="Genomic_DNA"/>
</dbReference>
<evidence type="ECO:0000313" key="1">
    <source>
        <dbReference type="EMBL" id="KAF2628921.1"/>
    </source>
</evidence>
<name>A0ACB6S423_9PLEO</name>
<keyword evidence="2" id="KW-1185">Reference proteome</keyword>
<protein>
    <submittedName>
        <fullName evidence="1">Uncharacterized protein</fullName>
    </submittedName>
</protein>
<reference evidence="1" key="1">
    <citation type="journal article" date="2020" name="Stud. Mycol.">
        <title>101 Dothideomycetes genomes: a test case for predicting lifestyles and emergence of pathogens.</title>
        <authorList>
            <person name="Haridas S."/>
            <person name="Albert R."/>
            <person name="Binder M."/>
            <person name="Bloem J."/>
            <person name="Labutti K."/>
            <person name="Salamov A."/>
            <person name="Andreopoulos B."/>
            <person name="Baker S."/>
            <person name="Barry K."/>
            <person name="Bills G."/>
            <person name="Bluhm B."/>
            <person name="Cannon C."/>
            <person name="Castanera R."/>
            <person name="Culley D."/>
            <person name="Daum C."/>
            <person name="Ezra D."/>
            <person name="Gonzalez J."/>
            <person name="Henrissat B."/>
            <person name="Kuo A."/>
            <person name="Liang C."/>
            <person name="Lipzen A."/>
            <person name="Lutzoni F."/>
            <person name="Magnuson J."/>
            <person name="Mondo S."/>
            <person name="Nolan M."/>
            <person name="Ohm R."/>
            <person name="Pangilinan J."/>
            <person name="Park H.-J."/>
            <person name="Ramirez L."/>
            <person name="Alfaro M."/>
            <person name="Sun H."/>
            <person name="Tritt A."/>
            <person name="Yoshinaga Y."/>
            <person name="Zwiers L.-H."/>
            <person name="Turgeon B."/>
            <person name="Goodwin S."/>
            <person name="Spatafora J."/>
            <person name="Crous P."/>
            <person name="Grigoriev I."/>
        </authorList>
    </citation>
    <scope>NUCLEOTIDE SEQUENCE</scope>
    <source>
        <strain evidence="1">CBS 525.71</strain>
    </source>
</reference>
<evidence type="ECO:0000313" key="2">
    <source>
        <dbReference type="Proteomes" id="UP000799754"/>
    </source>
</evidence>
<accession>A0ACB6S423</accession>
<organism evidence="1 2">
    <name type="scientific">Macroventuria anomochaeta</name>
    <dbReference type="NCBI Taxonomy" id="301207"/>
    <lineage>
        <taxon>Eukaryota</taxon>
        <taxon>Fungi</taxon>
        <taxon>Dikarya</taxon>
        <taxon>Ascomycota</taxon>
        <taxon>Pezizomycotina</taxon>
        <taxon>Dothideomycetes</taxon>
        <taxon>Pleosporomycetidae</taxon>
        <taxon>Pleosporales</taxon>
        <taxon>Pleosporineae</taxon>
        <taxon>Didymellaceae</taxon>
        <taxon>Macroventuria</taxon>
    </lineage>
</organism>
<comment type="caution">
    <text evidence="1">The sequence shown here is derived from an EMBL/GenBank/DDBJ whole genome shotgun (WGS) entry which is preliminary data.</text>
</comment>